<dbReference type="EMBL" id="MU863929">
    <property type="protein sequence ID" value="KAK4199672.1"/>
    <property type="molecule type" value="Genomic_DNA"/>
</dbReference>
<reference evidence="2" key="1">
    <citation type="journal article" date="2023" name="Mol. Phylogenet. Evol.">
        <title>Genome-scale phylogeny and comparative genomics of the fungal order Sordariales.</title>
        <authorList>
            <person name="Hensen N."/>
            <person name="Bonometti L."/>
            <person name="Westerberg I."/>
            <person name="Brannstrom I.O."/>
            <person name="Guillou S."/>
            <person name="Cros-Aarteil S."/>
            <person name="Calhoun S."/>
            <person name="Haridas S."/>
            <person name="Kuo A."/>
            <person name="Mondo S."/>
            <person name="Pangilinan J."/>
            <person name="Riley R."/>
            <person name="LaButti K."/>
            <person name="Andreopoulos B."/>
            <person name="Lipzen A."/>
            <person name="Chen C."/>
            <person name="Yan M."/>
            <person name="Daum C."/>
            <person name="Ng V."/>
            <person name="Clum A."/>
            <person name="Steindorff A."/>
            <person name="Ohm R.A."/>
            <person name="Martin F."/>
            <person name="Silar P."/>
            <person name="Natvig D.O."/>
            <person name="Lalanne C."/>
            <person name="Gautier V."/>
            <person name="Ament-Velasquez S.L."/>
            <person name="Kruys A."/>
            <person name="Hutchinson M.I."/>
            <person name="Powell A.J."/>
            <person name="Barry K."/>
            <person name="Miller A.N."/>
            <person name="Grigoriev I.V."/>
            <person name="Debuchy R."/>
            <person name="Gladieux P."/>
            <person name="Hiltunen Thoren M."/>
            <person name="Johannesson H."/>
        </authorList>
    </citation>
    <scope>NUCLEOTIDE SEQUENCE</scope>
    <source>
        <strain evidence="2">CBS 315.58</strain>
    </source>
</reference>
<accession>A0AAN7AV24</accession>
<evidence type="ECO:0000313" key="2">
    <source>
        <dbReference type="EMBL" id="KAK4199672.1"/>
    </source>
</evidence>
<feature type="non-terminal residue" evidence="2">
    <location>
        <position position="1"/>
    </location>
</feature>
<gene>
    <name evidence="2" type="ORF">QBC40DRAFT_146539</name>
</gene>
<proteinExistence type="predicted"/>
<evidence type="ECO:0000313" key="3">
    <source>
        <dbReference type="Proteomes" id="UP001303160"/>
    </source>
</evidence>
<organism evidence="2 3">
    <name type="scientific">Triangularia verruculosa</name>
    <dbReference type="NCBI Taxonomy" id="2587418"/>
    <lineage>
        <taxon>Eukaryota</taxon>
        <taxon>Fungi</taxon>
        <taxon>Dikarya</taxon>
        <taxon>Ascomycota</taxon>
        <taxon>Pezizomycotina</taxon>
        <taxon>Sordariomycetes</taxon>
        <taxon>Sordariomycetidae</taxon>
        <taxon>Sordariales</taxon>
        <taxon>Podosporaceae</taxon>
        <taxon>Triangularia</taxon>
    </lineage>
</organism>
<evidence type="ECO:0000256" key="1">
    <source>
        <dbReference type="SAM" id="MobiDB-lite"/>
    </source>
</evidence>
<feature type="region of interest" description="Disordered" evidence="1">
    <location>
        <begin position="1"/>
        <end position="20"/>
    </location>
</feature>
<feature type="non-terminal residue" evidence="2">
    <location>
        <position position="85"/>
    </location>
</feature>
<keyword evidence="3" id="KW-1185">Reference proteome</keyword>
<comment type="caution">
    <text evidence="2">The sequence shown here is derived from an EMBL/GenBank/DDBJ whole genome shotgun (WGS) entry which is preliminary data.</text>
</comment>
<dbReference type="AlphaFoldDB" id="A0AAN7AV24"/>
<dbReference type="Proteomes" id="UP001303160">
    <property type="component" value="Unassembled WGS sequence"/>
</dbReference>
<protein>
    <submittedName>
        <fullName evidence="2">Uncharacterized protein</fullName>
    </submittedName>
</protein>
<name>A0AAN7AV24_9PEZI</name>
<sequence>LFRSRPRSPFEDGQEPDPAELNRPLVYWRKVRLQTHKKGGLVVRQAMTQMHTTHNRVSAMRRMGEDWMRAIGELQKCIVTLSVVW</sequence>
<reference evidence="2" key="2">
    <citation type="submission" date="2023-05" db="EMBL/GenBank/DDBJ databases">
        <authorList>
            <consortium name="Lawrence Berkeley National Laboratory"/>
            <person name="Steindorff A."/>
            <person name="Hensen N."/>
            <person name="Bonometti L."/>
            <person name="Westerberg I."/>
            <person name="Brannstrom I.O."/>
            <person name="Guillou S."/>
            <person name="Cros-Aarteil S."/>
            <person name="Calhoun S."/>
            <person name="Haridas S."/>
            <person name="Kuo A."/>
            <person name="Mondo S."/>
            <person name="Pangilinan J."/>
            <person name="Riley R."/>
            <person name="Labutti K."/>
            <person name="Andreopoulos B."/>
            <person name="Lipzen A."/>
            <person name="Chen C."/>
            <person name="Yanf M."/>
            <person name="Daum C."/>
            <person name="Ng V."/>
            <person name="Clum A."/>
            <person name="Ohm R."/>
            <person name="Martin F."/>
            <person name="Silar P."/>
            <person name="Natvig D."/>
            <person name="Lalanne C."/>
            <person name="Gautier V."/>
            <person name="Ament-Velasquez S.L."/>
            <person name="Kruys A."/>
            <person name="Hutchinson M.I."/>
            <person name="Powell A.J."/>
            <person name="Barry K."/>
            <person name="Miller A.N."/>
            <person name="Grigoriev I.V."/>
            <person name="Debuchy R."/>
            <person name="Gladieux P."/>
            <person name="Thoren M.H."/>
            <person name="Johannesson H."/>
        </authorList>
    </citation>
    <scope>NUCLEOTIDE SEQUENCE</scope>
    <source>
        <strain evidence="2">CBS 315.58</strain>
    </source>
</reference>